<evidence type="ECO:0000256" key="9">
    <source>
        <dbReference type="ARBA" id="ARBA00023053"/>
    </source>
</evidence>
<protein>
    <recommendedName>
        <fullName evidence="13">Sodium/hydrogen exchanger</fullName>
    </recommendedName>
</protein>
<feature type="region of interest" description="Disordered" evidence="14">
    <location>
        <begin position="436"/>
        <end position="458"/>
    </location>
</feature>
<dbReference type="InterPro" id="IPR002090">
    <property type="entry name" value="NHE-6/7/9"/>
</dbReference>
<keyword evidence="7" id="KW-0967">Endosome</keyword>
<dbReference type="GO" id="GO:0051453">
    <property type="term" value="P:regulation of intracellular pH"/>
    <property type="evidence" value="ECO:0007669"/>
    <property type="project" value="TreeGrafter"/>
</dbReference>
<dbReference type="AlphaFoldDB" id="A0A452QQ39"/>
<proteinExistence type="inferred from homology"/>
<reference evidence="18" key="1">
    <citation type="submission" date="2016-06" db="EMBL/GenBank/DDBJ databases">
        <title>De novo assembly and RNA-Seq shows season-dependent expression and editing in black bear kidneys.</title>
        <authorList>
            <person name="Korstanje R."/>
            <person name="Srivastava A."/>
            <person name="Sarsani V.K."/>
            <person name="Sheehan S.M."/>
            <person name="Seger R.L."/>
            <person name="Barter M.E."/>
            <person name="Lindqvist C."/>
            <person name="Brody L.C."/>
            <person name="Mullikin J.C."/>
        </authorList>
    </citation>
    <scope>NUCLEOTIDE SEQUENCE [LARGE SCALE GENOMIC DNA]</scope>
</reference>
<evidence type="ECO:0000259" key="16">
    <source>
        <dbReference type="Pfam" id="PF00999"/>
    </source>
</evidence>
<dbReference type="GO" id="GO:0098719">
    <property type="term" value="P:sodium ion import across plasma membrane"/>
    <property type="evidence" value="ECO:0007669"/>
    <property type="project" value="TreeGrafter"/>
</dbReference>
<comment type="similarity">
    <text evidence="3 13">Belongs to the monovalent cation:proton antiporter 1 (CPA1) transporter (TC 2.A.36) family.</text>
</comment>
<keyword evidence="4 13" id="KW-0813">Transport</keyword>
<reference evidence="17" key="2">
    <citation type="submission" date="2025-08" db="UniProtKB">
        <authorList>
            <consortium name="Ensembl"/>
        </authorList>
    </citation>
    <scope>IDENTIFICATION</scope>
</reference>
<evidence type="ECO:0000256" key="13">
    <source>
        <dbReference type="RuleBase" id="RU003722"/>
    </source>
</evidence>
<evidence type="ECO:0000256" key="6">
    <source>
        <dbReference type="ARBA" id="ARBA00022692"/>
    </source>
</evidence>
<feature type="transmembrane region" description="Helical" evidence="15">
    <location>
        <begin position="300"/>
        <end position="321"/>
    </location>
</feature>
<feature type="transmembrane region" description="Helical" evidence="15">
    <location>
        <begin position="142"/>
        <end position="161"/>
    </location>
</feature>
<feature type="transmembrane region" description="Helical" evidence="15">
    <location>
        <begin position="173"/>
        <end position="195"/>
    </location>
</feature>
<dbReference type="GO" id="GO:0015386">
    <property type="term" value="F:potassium:proton antiporter activity"/>
    <property type="evidence" value="ECO:0007669"/>
    <property type="project" value="TreeGrafter"/>
</dbReference>
<evidence type="ECO:0000313" key="18">
    <source>
        <dbReference type="Proteomes" id="UP000291022"/>
    </source>
</evidence>
<keyword evidence="5" id="KW-1003">Cell membrane</keyword>
<dbReference type="Ensembl" id="ENSUAMT00000008636.1">
    <property type="protein sequence ID" value="ENSUAMP00000007647.1"/>
    <property type="gene ID" value="ENSUAMG00000006556.1"/>
</dbReference>
<feature type="transmembrane region" description="Helical" evidence="15">
    <location>
        <begin position="392"/>
        <end position="413"/>
    </location>
</feature>
<accession>A0A452QQ39</accession>
<dbReference type="InterPro" id="IPR006153">
    <property type="entry name" value="Cation/H_exchanger_TM"/>
</dbReference>
<evidence type="ECO:0000256" key="1">
    <source>
        <dbReference type="ARBA" id="ARBA00004195"/>
    </source>
</evidence>
<feature type="transmembrane region" description="Helical" evidence="15">
    <location>
        <begin position="101"/>
        <end position="121"/>
    </location>
</feature>
<dbReference type="Pfam" id="PF00999">
    <property type="entry name" value="Na_H_Exchanger"/>
    <property type="match status" value="1"/>
</dbReference>
<feature type="domain" description="Cation/H+ exchanger transmembrane" evidence="16">
    <location>
        <begin position="52"/>
        <end position="422"/>
    </location>
</feature>
<keyword evidence="11 15" id="KW-0472">Membrane</keyword>
<evidence type="ECO:0000313" key="17">
    <source>
        <dbReference type="Ensembl" id="ENSUAMP00000007647.1"/>
    </source>
</evidence>
<keyword evidence="12 13" id="KW-0739">Sodium transport</keyword>
<keyword evidence="9" id="KW-0915">Sodium</keyword>
<evidence type="ECO:0000256" key="12">
    <source>
        <dbReference type="ARBA" id="ARBA00023201"/>
    </source>
</evidence>
<dbReference type="NCBIfam" id="TIGR00840">
    <property type="entry name" value="b_cpa1"/>
    <property type="match status" value="1"/>
</dbReference>
<gene>
    <name evidence="17" type="primary">SLC9A7</name>
</gene>
<evidence type="ECO:0000256" key="5">
    <source>
        <dbReference type="ARBA" id="ARBA00022475"/>
    </source>
</evidence>
<evidence type="ECO:0000256" key="10">
    <source>
        <dbReference type="ARBA" id="ARBA00023065"/>
    </source>
</evidence>
<name>A0A452QQ39_URSAM</name>
<dbReference type="Gene3D" id="6.10.140.1330">
    <property type="match status" value="1"/>
</dbReference>
<dbReference type="GO" id="GO:0005886">
    <property type="term" value="C:plasma membrane"/>
    <property type="evidence" value="ECO:0007669"/>
    <property type="project" value="UniProtKB-SubCell"/>
</dbReference>
<feature type="transmembrane region" description="Helical" evidence="15">
    <location>
        <begin position="367"/>
        <end position="386"/>
    </location>
</feature>
<dbReference type="OMA" id="NEHCWQY"/>
<dbReference type="GO" id="GO:0055038">
    <property type="term" value="C:recycling endosome membrane"/>
    <property type="evidence" value="ECO:0007669"/>
    <property type="project" value="UniProtKB-SubCell"/>
</dbReference>
<evidence type="ECO:0000256" key="15">
    <source>
        <dbReference type="SAM" id="Phobius"/>
    </source>
</evidence>
<feature type="transmembrane region" description="Helical" evidence="15">
    <location>
        <begin position="72"/>
        <end position="89"/>
    </location>
</feature>
<feature type="transmembrane region" description="Helical" evidence="15">
    <location>
        <begin position="327"/>
        <end position="346"/>
    </location>
</feature>
<keyword evidence="13" id="KW-0050">Antiport</keyword>
<keyword evidence="6 13" id="KW-0812">Transmembrane</keyword>
<evidence type="ECO:0000256" key="2">
    <source>
        <dbReference type="ARBA" id="ARBA00004651"/>
    </source>
</evidence>
<keyword evidence="10 13" id="KW-0406">Ion transport</keyword>
<keyword evidence="18" id="KW-1185">Reference proteome</keyword>
<dbReference type="Proteomes" id="UP000291022">
    <property type="component" value="Unassembled WGS sequence"/>
</dbReference>
<feature type="transmembrane region" description="Helical" evidence="15">
    <location>
        <begin position="250"/>
        <end position="279"/>
    </location>
</feature>
<dbReference type="PRINTS" id="PR01084">
    <property type="entry name" value="NAHEXCHNGR"/>
</dbReference>
<reference evidence="17" key="3">
    <citation type="submission" date="2025-09" db="UniProtKB">
        <authorList>
            <consortium name="Ensembl"/>
        </authorList>
    </citation>
    <scope>IDENTIFICATION</scope>
</reference>
<dbReference type="PANTHER" id="PTHR10110:SF62">
    <property type="entry name" value="SODIUM_HYDROGEN EXCHANGER 7"/>
    <property type="match status" value="1"/>
</dbReference>
<dbReference type="PANTHER" id="PTHR10110">
    <property type="entry name" value="SODIUM/HYDROGEN EXCHANGER"/>
    <property type="match status" value="1"/>
</dbReference>
<evidence type="ECO:0000256" key="14">
    <source>
        <dbReference type="SAM" id="MobiDB-lite"/>
    </source>
</evidence>
<evidence type="ECO:0000256" key="4">
    <source>
        <dbReference type="ARBA" id="ARBA00022448"/>
    </source>
</evidence>
<comment type="subcellular location">
    <subcellularLocation>
        <location evidence="2">Cell membrane</location>
        <topology evidence="2">Multi-pass membrane protein</topology>
    </subcellularLocation>
    <subcellularLocation>
        <location evidence="1">Recycling endosome membrane</location>
        <topology evidence="1">Multi-pass membrane protein</topology>
    </subcellularLocation>
</comment>
<keyword evidence="8 15" id="KW-1133">Transmembrane helix</keyword>
<dbReference type="GO" id="GO:0015385">
    <property type="term" value="F:sodium:proton antiporter activity"/>
    <property type="evidence" value="ECO:0007669"/>
    <property type="project" value="InterPro"/>
</dbReference>
<dbReference type="InterPro" id="IPR004709">
    <property type="entry name" value="NaH_exchanger"/>
</dbReference>
<feature type="transmembrane region" description="Helical" evidence="15">
    <location>
        <begin position="207"/>
        <end position="230"/>
    </location>
</feature>
<dbReference type="GeneTree" id="ENSGT00940000153460"/>
<sequence>LPPLIMRYGTPASSGHDKSLSCTQEDRAFSTLLVNVSGKFFEYTLKGEISPGKINSVEQNDMLRKVTFDPEVFFNILLPPIIFHAGYSLKKRHFFRNLGSILAYAFLGTAVSCFIIGNLMYGVARLMRTVGQLSDKFYYTDCLFFGAIISATDPVTVLAIFNELHADVDLYALLFGESVLNDAVAIVLSSSIVAYQPAGLNTHAFDAAAFFKSVGIFLGIFSGSFTMGAVTGAHVTKFTKLHCFPLLETALFFLMSWSTFLLAEACGFTGVVAVLFCGITQAHYTYNNLSVESRSRTKQLFEVLHFLAENFIFSYMGLALFTFQKHVFSPVFIIGAFVAIFLGRAAHIYPLSFFLNLGRRHKIGWNFQHMMMFSGLRGAMAFALAIRDTASYARQMMFTTTLLIVFFTVWIIGGGTTPMLSWLNIRVGVDPDQDPPPNNDSFQVLQGDGPDSARGNRTKQESAWLFRLWYSFDHNYLKPILTHSGPPLTTTLPAWCGLLARCLTSPQVYDNQEPLREEDSDFILTEGDLTLTYGDSTVTANGSSGSNLSGGPSTKGCGMAIPRQASGLLALPGFPVD</sequence>
<dbReference type="InterPro" id="IPR018422">
    <property type="entry name" value="Cation/H_exchanger_CPA1"/>
</dbReference>
<dbReference type="PRINTS" id="PR01088">
    <property type="entry name" value="NAHEXCHNGR6"/>
</dbReference>
<evidence type="ECO:0000256" key="11">
    <source>
        <dbReference type="ARBA" id="ARBA00023136"/>
    </source>
</evidence>
<organism evidence="17 18">
    <name type="scientific">Ursus americanus</name>
    <name type="common">American black bear</name>
    <name type="synonym">Euarctos americanus</name>
    <dbReference type="NCBI Taxonomy" id="9643"/>
    <lineage>
        <taxon>Eukaryota</taxon>
        <taxon>Metazoa</taxon>
        <taxon>Chordata</taxon>
        <taxon>Craniata</taxon>
        <taxon>Vertebrata</taxon>
        <taxon>Euteleostomi</taxon>
        <taxon>Mammalia</taxon>
        <taxon>Eutheria</taxon>
        <taxon>Laurasiatheria</taxon>
        <taxon>Carnivora</taxon>
        <taxon>Caniformia</taxon>
        <taxon>Ursidae</taxon>
        <taxon>Ursus</taxon>
    </lineage>
</organism>
<evidence type="ECO:0000256" key="7">
    <source>
        <dbReference type="ARBA" id="ARBA00022753"/>
    </source>
</evidence>
<evidence type="ECO:0000256" key="8">
    <source>
        <dbReference type="ARBA" id="ARBA00022989"/>
    </source>
</evidence>
<evidence type="ECO:0000256" key="3">
    <source>
        <dbReference type="ARBA" id="ARBA00007367"/>
    </source>
</evidence>